<evidence type="ECO:0000256" key="6">
    <source>
        <dbReference type="RuleBase" id="RU361160"/>
    </source>
</evidence>
<evidence type="ECO:0000313" key="8">
    <source>
        <dbReference type="EMBL" id="CAK0900016.1"/>
    </source>
</evidence>
<dbReference type="CDD" id="cd18126">
    <property type="entry name" value="GAPDH_I_C"/>
    <property type="match status" value="1"/>
</dbReference>
<protein>
    <recommendedName>
        <fullName evidence="6">Glyceraldehyde-3-phosphate dehydrogenase</fullName>
        <ecNumber evidence="6">1.2.1.12</ecNumber>
    </recommendedName>
</protein>
<evidence type="ECO:0000256" key="4">
    <source>
        <dbReference type="ARBA" id="ARBA00023027"/>
    </source>
</evidence>
<evidence type="ECO:0000256" key="5">
    <source>
        <dbReference type="RuleBase" id="RU000397"/>
    </source>
</evidence>
<dbReference type="Gene3D" id="3.30.360.10">
    <property type="entry name" value="Dihydrodipicolinate Reductase, domain 2"/>
    <property type="match status" value="1"/>
</dbReference>
<dbReference type="SUPFAM" id="SSF55347">
    <property type="entry name" value="Glyceraldehyde-3-phosphate dehydrogenase-like, C-terminal domain"/>
    <property type="match status" value="1"/>
</dbReference>
<dbReference type="PIRSF" id="PIRSF000149">
    <property type="entry name" value="GAP_DH"/>
    <property type="match status" value="1"/>
</dbReference>
<dbReference type="PANTHER" id="PTHR10836:SF76">
    <property type="entry name" value="GLYCERALDEHYDE-3-PHOSPHATE DEHYDROGENASE-RELATED"/>
    <property type="match status" value="1"/>
</dbReference>
<dbReference type="EMBL" id="CAUYUJ010020711">
    <property type="protein sequence ID" value="CAK0900016.1"/>
    <property type="molecule type" value="Genomic_DNA"/>
</dbReference>
<dbReference type="InterPro" id="IPR036291">
    <property type="entry name" value="NAD(P)-bd_dom_sf"/>
</dbReference>
<dbReference type="Pfam" id="PF02800">
    <property type="entry name" value="Gp_dh_C"/>
    <property type="match status" value="1"/>
</dbReference>
<dbReference type="Gene3D" id="3.40.50.720">
    <property type="entry name" value="NAD(P)-binding Rossmann-like Domain"/>
    <property type="match status" value="1"/>
</dbReference>
<dbReference type="SMART" id="SM00846">
    <property type="entry name" value="Gp_dh_N"/>
    <property type="match status" value="1"/>
</dbReference>
<evidence type="ECO:0000259" key="7">
    <source>
        <dbReference type="SMART" id="SM00846"/>
    </source>
</evidence>
<evidence type="ECO:0000256" key="2">
    <source>
        <dbReference type="ARBA" id="ARBA00011881"/>
    </source>
</evidence>
<dbReference type="SUPFAM" id="SSF51735">
    <property type="entry name" value="NAD(P)-binding Rossmann-fold domains"/>
    <property type="match status" value="1"/>
</dbReference>
<comment type="similarity">
    <text evidence="1 5">Belongs to the glyceraldehyde-3-phosphate dehydrogenase family.</text>
</comment>
<dbReference type="InterPro" id="IPR020829">
    <property type="entry name" value="GlycerAld_3-P_DH_cat"/>
</dbReference>
<dbReference type="InterPro" id="IPR020831">
    <property type="entry name" value="GlycerAld/Erythrose_P_DH"/>
</dbReference>
<sequence length="298" mass="31968">MRSIEDMKYDSIHGRYDGTVEVDGDSLVIDGKKVALSHTRDPAEIPFAAHGADYVCESTGVFLTGEKIQPHLKAGAKKVVFSAPAKDDSHTIVMGVNQDTYKSEMECVSCASCTTNGLAPMVKAVNDAFGIKRGLMTTIHAMTASQPTVDGASKKDWRGGRAASGNIIPSSTGAAKAVAKVVPEVAGKLTGMAFRVPTIDVSVVDLTCELEKATTYEEICAEIKRRSEGDMKGFLGYCDEALVSTDFETCPISSTFDSKAGIMLDPTFVKLVAWYDNEWGYSCRVVDLIKHMAKVDGA</sequence>
<evidence type="ECO:0000256" key="1">
    <source>
        <dbReference type="ARBA" id="ARBA00007406"/>
    </source>
</evidence>
<dbReference type="PANTHER" id="PTHR10836">
    <property type="entry name" value="GLYCERALDEHYDE 3-PHOSPHATE DEHYDROGENASE"/>
    <property type="match status" value="1"/>
</dbReference>
<evidence type="ECO:0000256" key="3">
    <source>
        <dbReference type="ARBA" id="ARBA00023002"/>
    </source>
</evidence>
<feature type="domain" description="Glyceraldehyde 3-phosphate dehydrogenase NAD(P) binding" evidence="7">
    <location>
        <begin position="1"/>
        <end position="113"/>
    </location>
</feature>
<reference evidence="8" key="1">
    <citation type="submission" date="2023-10" db="EMBL/GenBank/DDBJ databases">
        <authorList>
            <person name="Chen Y."/>
            <person name="Shah S."/>
            <person name="Dougan E. K."/>
            <person name="Thang M."/>
            <person name="Chan C."/>
        </authorList>
    </citation>
    <scope>NUCLEOTIDE SEQUENCE [LARGE SCALE GENOMIC DNA]</scope>
</reference>
<comment type="subunit">
    <text evidence="2 6">Homotetramer.</text>
</comment>
<dbReference type="InterPro" id="IPR020828">
    <property type="entry name" value="GlycerAld_3-P_DH_NAD(P)-bd"/>
</dbReference>
<comment type="pathway">
    <text evidence="6">Carbohydrate degradation; glycolysis; pyruvate from D-glyceraldehyde 3-phosphate: step 1/5.</text>
</comment>
<dbReference type="PRINTS" id="PR00078">
    <property type="entry name" value="G3PDHDRGNASE"/>
</dbReference>
<keyword evidence="6" id="KW-0324">Glycolysis</keyword>
<comment type="caution">
    <text evidence="8">The sequence shown here is derived from an EMBL/GenBank/DDBJ whole genome shotgun (WGS) entry which is preliminary data.</text>
</comment>
<dbReference type="Proteomes" id="UP001189429">
    <property type="component" value="Unassembled WGS sequence"/>
</dbReference>
<comment type="catalytic activity">
    <reaction evidence="6">
        <text>D-glyceraldehyde 3-phosphate + phosphate + NAD(+) = (2R)-3-phospho-glyceroyl phosphate + NADH + H(+)</text>
        <dbReference type="Rhea" id="RHEA:10300"/>
        <dbReference type="ChEBI" id="CHEBI:15378"/>
        <dbReference type="ChEBI" id="CHEBI:43474"/>
        <dbReference type="ChEBI" id="CHEBI:57540"/>
        <dbReference type="ChEBI" id="CHEBI:57604"/>
        <dbReference type="ChEBI" id="CHEBI:57945"/>
        <dbReference type="ChEBI" id="CHEBI:59776"/>
        <dbReference type="EC" id="1.2.1.12"/>
    </reaction>
</comment>
<dbReference type="CDD" id="cd05214">
    <property type="entry name" value="GAPDH_I_N"/>
    <property type="match status" value="1"/>
</dbReference>
<evidence type="ECO:0000313" key="9">
    <source>
        <dbReference type="Proteomes" id="UP001189429"/>
    </source>
</evidence>
<dbReference type="EC" id="1.2.1.12" evidence="6"/>
<dbReference type="InterPro" id="IPR020830">
    <property type="entry name" value="GlycerAld_3-P_DH_AS"/>
</dbReference>
<dbReference type="Pfam" id="PF00044">
    <property type="entry name" value="Gp_dh_N"/>
    <property type="match status" value="1"/>
</dbReference>
<dbReference type="InterPro" id="IPR006424">
    <property type="entry name" value="Glyceraldehyde-3-P_DH_1"/>
</dbReference>
<dbReference type="PROSITE" id="PS00071">
    <property type="entry name" value="GAPDH"/>
    <property type="match status" value="1"/>
</dbReference>
<gene>
    <name evidence="8" type="ORF">PCOR1329_LOCUS77418</name>
</gene>
<keyword evidence="9" id="KW-1185">Reference proteome</keyword>
<name>A0ABN9XJM8_9DINO</name>
<keyword evidence="3 6" id="KW-0560">Oxidoreductase</keyword>
<dbReference type="NCBIfam" id="TIGR01534">
    <property type="entry name" value="GAPDH-I"/>
    <property type="match status" value="1"/>
</dbReference>
<keyword evidence="4 6" id="KW-0520">NAD</keyword>
<proteinExistence type="inferred from homology"/>
<organism evidence="8 9">
    <name type="scientific">Prorocentrum cordatum</name>
    <dbReference type="NCBI Taxonomy" id="2364126"/>
    <lineage>
        <taxon>Eukaryota</taxon>
        <taxon>Sar</taxon>
        <taxon>Alveolata</taxon>
        <taxon>Dinophyceae</taxon>
        <taxon>Prorocentrales</taxon>
        <taxon>Prorocentraceae</taxon>
        <taxon>Prorocentrum</taxon>
    </lineage>
</organism>
<accession>A0ABN9XJM8</accession>